<comment type="caution">
    <text evidence="3">The sequence shown here is derived from an EMBL/GenBank/DDBJ whole genome shotgun (WGS) entry which is preliminary data.</text>
</comment>
<evidence type="ECO:0000313" key="4">
    <source>
        <dbReference type="Proteomes" id="UP001187531"/>
    </source>
</evidence>
<reference evidence="3" key="1">
    <citation type="submission" date="2023-07" db="EMBL/GenBank/DDBJ databases">
        <title>Chromosome-level genome assembly of Artemia franciscana.</title>
        <authorList>
            <person name="Jo E."/>
        </authorList>
    </citation>
    <scope>NUCLEOTIDE SEQUENCE</scope>
    <source>
        <tissue evidence="3">Whole body</tissue>
    </source>
</reference>
<organism evidence="3 4">
    <name type="scientific">Artemia franciscana</name>
    <name type="common">Brine shrimp</name>
    <name type="synonym">Artemia sanfranciscana</name>
    <dbReference type="NCBI Taxonomy" id="6661"/>
    <lineage>
        <taxon>Eukaryota</taxon>
        <taxon>Metazoa</taxon>
        <taxon>Ecdysozoa</taxon>
        <taxon>Arthropoda</taxon>
        <taxon>Crustacea</taxon>
        <taxon>Branchiopoda</taxon>
        <taxon>Anostraca</taxon>
        <taxon>Artemiidae</taxon>
        <taxon>Artemia</taxon>
    </lineage>
</organism>
<dbReference type="Proteomes" id="UP001187531">
    <property type="component" value="Unassembled WGS sequence"/>
</dbReference>
<evidence type="ECO:0008006" key="5">
    <source>
        <dbReference type="Google" id="ProtNLM"/>
    </source>
</evidence>
<evidence type="ECO:0000256" key="1">
    <source>
        <dbReference type="ARBA" id="ARBA00008839"/>
    </source>
</evidence>
<proteinExistence type="inferred from homology"/>
<keyword evidence="4" id="KW-1185">Reference proteome</keyword>
<dbReference type="EMBL" id="JAVRJZ010000010">
    <property type="protein sequence ID" value="KAK2717765.1"/>
    <property type="molecule type" value="Genomic_DNA"/>
</dbReference>
<dbReference type="Pfam" id="PF03359">
    <property type="entry name" value="GKAP"/>
    <property type="match status" value="1"/>
</dbReference>
<dbReference type="AlphaFoldDB" id="A0AA88L9Z8"/>
<dbReference type="EMBL" id="JAVRJZ010000010">
    <property type="protein sequence ID" value="KAK2717762.1"/>
    <property type="molecule type" value="Genomic_DNA"/>
</dbReference>
<protein>
    <recommendedName>
        <fullName evidence="5">Disks large-associated protein 4</fullName>
    </recommendedName>
</protein>
<feature type="region of interest" description="Disordered" evidence="2">
    <location>
        <begin position="455"/>
        <end position="481"/>
    </location>
</feature>
<dbReference type="GO" id="GO:0098978">
    <property type="term" value="C:glutamatergic synapse"/>
    <property type="evidence" value="ECO:0007669"/>
    <property type="project" value="TreeGrafter"/>
</dbReference>
<sequence>MESSNQTSQKSRPLSYVNISCSVNGYSELTCYNSDIRRELRSRENSRDRLPLLLNKSRDGSPLRPGEIPSVPLTTLGGLLSPVAVMELNNKFSRGNPTHPPSKCSGPLRSKSVDRGYLRKERSERQTFFSSFLNNNNDEAGVEIPVVRVNEVYIPERGRMRNRIDHKEGNFRTLEVPFVTPVSVTDNGNTSHSTGKKSFIEQRIERLYGPGALARNYLTPVKAPKRSTVKSSSVSDTKEEKVENSMKGCATPPVFRHLRPEFREQLPVKRTSPVKPVRKLFPPQETQSLPLTSEVDGTSIESKRQAGEILVKSLDVEASTAFTDFPEGHKFLKILSSERERILKLITEAELYLQIPELEAMEDVTGKIRAAIGLAKLLLSQKMEQFAGLCHKNIKPPSNDPFPTTGCDLAGFWDMVAIQVDHVNCLFNDIRELKKANWNIDSVPCHIAPISSGAVAPPKKRTNEKTQNVAVAKSAKAAEAAKSREEARKKLAEMRRASAAAKKKEAGIEIFA</sequence>
<feature type="region of interest" description="Disordered" evidence="2">
    <location>
        <begin position="223"/>
        <end position="250"/>
    </location>
</feature>
<evidence type="ECO:0000313" key="3">
    <source>
        <dbReference type="EMBL" id="KAK2717761.1"/>
    </source>
</evidence>
<evidence type="ECO:0000256" key="2">
    <source>
        <dbReference type="SAM" id="MobiDB-lite"/>
    </source>
</evidence>
<dbReference type="EMBL" id="JAVRJZ010000010">
    <property type="protein sequence ID" value="KAK2717761.1"/>
    <property type="molecule type" value="Genomic_DNA"/>
</dbReference>
<dbReference type="GO" id="GO:0060090">
    <property type="term" value="F:molecular adaptor activity"/>
    <property type="evidence" value="ECO:0007669"/>
    <property type="project" value="TreeGrafter"/>
</dbReference>
<feature type="compositionally biased region" description="Low complexity" evidence="2">
    <location>
        <begin position="469"/>
        <end position="478"/>
    </location>
</feature>
<name>A0AA88L9Z8_ARTSF</name>
<dbReference type="GO" id="GO:0099572">
    <property type="term" value="C:postsynaptic specialization"/>
    <property type="evidence" value="ECO:0007669"/>
    <property type="project" value="TreeGrafter"/>
</dbReference>
<dbReference type="EMBL" id="JAVRJZ010000010">
    <property type="protein sequence ID" value="KAK2717764.1"/>
    <property type="molecule type" value="Genomic_DNA"/>
</dbReference>
<dbReference type="PANTHER" id="PTHR12353:SF31">
    <property type="entry name" value="LD44824P"/>
    <property type="match status" value="1"/>
</dbReference>
<dbReference type="InterPro" id="IPR005026">
    <property type="entry name" value="SAPAP"/>
</dbReference>
<accession>A0AA88L9Z8</accession>
<comment type="similarity">
    <text evidence="1">Belongs to the SAPAP family.</text>
</comment>
<dbReference type="PANTHER" id="PTHR12353">
    <property type="entry name" value="DISKS LARGE-ASSOCIATED PROTEIN DAP SAP90/PSD-95-ASSOCIATED PROTEIN"/>
    <property type="match status" value="1"/>
</dbReference>
<dbReference type="EMBL" id="JAVRJZ010000010">
    <property type="protein sequence ID" value="KAK2717763.1"/>
    <property type="molecule type" value="Genomic_DNA"/>
</dbReference>
<gene>
    <name evidence="3" type="ORF">QYM36_006527</name>
</gene>
<dbReference type="GO" id="GO:0023052">
    <property type="term" value="P:signaling"/>
    <property type="evidence" value="ECO:0007669"/>
    <property type="project" value="InterPro"/>
</dbReference>
<feature type="region of interest" description="Disordered" evidence="2">
    <location>
        <begin position="92"/>
        <end position="111"/>
    </location>
</feature>